<accession>A0ABV8QJQ8</accession>
<gene>
    <name evidence="1" type="ORF">ACFOZ5_14725</name>
</gene>
<sequence>MGYLYDTEYAARNLIDLAMGEERQIDKLWSRLEQVDARLKAYRWDFHTSDMHEDFSDHYVMAAFHRMAETNQEANAVRSEIDSLHASIEAKQQAVQSICGALLQVAKQGISLVHGSKLAAPVGRAIGDSHLRDVIWAGRNQAIHYEDGVFNDSVTSIFSHLEESFGTDFSLGAHPNLSRAAQIVKLLGWTEYNQYESDMRSLGL</sequence>
<evidence type="ECO:0000313" key="2">
    <source>
        <dbReference type="Proteomes" id="UP001595798"/>
    </source>
</evidence>
<comment type="caution">
    <text evidence="1">The sequence shown here is derived from an EMBL/GenBank/DDBJ whole genome shotgun (WGS) entry which is preliminary data.</text>
</comment>
<dbReference type="Proteomes" id="UP001595798">
    <property type="component" value="Unassembled WGS sequence"/>
</dbReference>
<keyword evidence="2" id="KW-1185">Reference proteome</keyword>
<organism evidence="1 2">
    <name type="scientific">Marinobacter lacisalsi</name>
    <dbReference type="NCBI Taxonomy" id="475979"/>
    <lineage>
        <taxon>Bacteria</taxon>
        <taxon>Pseudomonadati</taxon>
        <taxon>Pseudomonadota</taxon>
        <taxon>Gammaproteobacteria</taxon>
        <taxon>Pseudomonadales</taxon>
        <taxon>Marinobacteraceae</taxon>
        <taxon>Marinobacter</taxon>
    </lineage>
</organism>
<dbReference type="EMBL" id="JBHSDI010000054">
    <property type="protein sequence ID" value="MFC4260274.1"/>
    <property type="molecule type" value="Genomic_DNA"/>
</dbReference>
<evidence type="ECO:0000313" key="1">
    <source>
        <dbReference type="EMBL" id="MFC4260274.1"/>
    </source>
</evidence>
<protein>
    <submittedName>
        <fullName evidence="1">Uncharacterized protein</fullName>
    </submittedName>
</protein>
<reference evidence="2" key="1">
    <citation type="journal article" date="2019" name="Int. J. Syst. Evol. Microbiol.">
        <title>The Global Catalogue of Microorganisms (GCM) 10K type strain sequencing project: providing services to taxonomists for standard genome sequencing and annotation.</title>
        <authorList>
            <consortium name="The Broad Institute Genomics Platform"/>
            <consortium name="The Broad Institute Genome Sequencing Center for Infectious Disease"/>
            <person name="Wu L."/>
            <person name="Ma J."/>
        </authorList>
    </citation>
    <scope>NUCLEOTIDE SEQUENCE [LARGE SCALE GENOMIC DNA]</scope>
    <source>
        <strain evidence="2">CECT 7297</strain>
    </source>
</reference>
<dbReference type="RefSeq" id="WP_379888638.1">
    <property type="nucleotide sequence ID" value="NZ_JBHSDI010000054.1"/>
</dbReference>
<proteinExistence type="predicted"/>
<name>A0ABV8QJQ8_9GAMM</name>